<dbReference type="InterPro" id="IPR004864">
    <property type="entry name" value="LEA_2"/>
</dbReference>
<protein>
    <recommendedName>
        <fullName evidence="5">Late embryogenesis abundant protein LEA-2 subgroup domain-containing protein</fullName>
    </recommendedName>
</protein>
<dbReference type="EMBL" id="BTGU01000018">
    <property type="protein sequence ID" value="GMN44505.1"/>
    <property type="molecule type" value="Genomic_DNA"/>
</dbReference>
<evidence type="ECO:0000313" key="7">
    <source>
        <dbReference type="Proteomes" id="UP001187192"/>
    </source>
</evidence>
<proteinExistence type="predicted"/>
<gene>
    <name evidence="6" type="ORF">TIFTF001_013701</name>
</gene>
<comment type="caution">
    <text evidence="6">The sequence shown here is derived from an EMBL/GenBank/DDBJ whole genome shotgun (WGS) entry which is preliminary data.</text>
</comment>
<accession>A0AA88A3Y0</accession>
<dbReference type="GO" id="GO:0016020">
    <property type="term" value="C:membrane"/>
    <property type="evidence" value="ECO:0007669"/>
    <property type="project" value="UniProtKB-SubCell"/>
</dbReference>
<feature type="domain" description="Late embryogenesis abundant protein LEA-2 subgroup" evidence="5">
    <location>
        <begin position="40"/>
        <end position="138"/>
    </location>
</feature>
<dbReference type="Pfam" id="PF03168">
    <property type="entry name" value="LEA_2"/>
    <property type="match status" value="1"/>
</dbReference>
<evidence type="ECO:0000259" key="5">
    <source>
        <dbReference type="Pfam" id="PF03168"/>
    </source>
</evidence>
<dbReference type="SUPFAM" id="SSF117070">
    <property type="entry name" value="LEA14-like"/>
    <property type="match status" value="1"/>
</dbReference>
<sequence>MVVEGMRTPKVRLRSVSVENLNVISSSNSPSFSLKLNARLTVKNTNFGPYKFDNSKVIVSYRGTQVGEATIFKSRAKLQSTKKFNVTVSLNSNEVSSNSQLGSDVNSKNLTFNARAKLNGKVHVLGVFKKKNSAEMDCTFVVNTSTKVINDLSCK</sequence>
<reference evidence="6" key="1">
    <citation type="submission" date="2023-07" db="EMBL/GenBank/DDBJ databases">
        <title>draft genome sequence of fig (Ficus carica).</title>
        <authorList>
            <person name="Takahashi T."/>
            <person name="Nishimura K."/>
        </authorList>
    </citation>
    <scope>NUCLEOTIDE SEQUENCE</scope>
</reference>
<evidence type="ECO:0000256" key="1">
    <source>
        <dbReference type="ARBA" id="ARBA00004167"/>
    </source>
</evidence>
<evidence type="ECO:0000256" key="2">
    <source>
        <dbReference type="ARBA" id="ARBA00022692"/>
    </source>
</evidence>
<evidence type="ECO:0000313" key="6">
    <source>
        <dbReference type="EMBL" id="GMN44505.1"/>
    </source>
</evidence>
<dbReference type="PANTHER" id="PTHR31234">
    <property type="entry name" value="LATE EMBRYOGENESIS ABUNDANT (LEA) HYDROXYPROLINE-RICH GLYCOPROTEIN FAMILY"/>
    <property type="match status" value="1"/>
</dbReference>
<name>A0AA88A3Y0_FICCA</name>
<organism evidence="6 7">
    <name type="scientific">Ficus carica</name>
    <name type="common">Common fig</name>
    <dbReference type="NCBI Taxonomy" id="3494"/>
    <lineage>
        <taxon>Eukaryota</taxon>
        <taxon>Viridiplantae</taxon>
        <taxon>Streptophyta</taxon>
        <taxon>Embryophyta</taxon>
        <taxon>Tracheophyta</taxon>
        <taxon>Spermatophyta</taxon>
        <taxon>Magnoliopsida</taxon>
        <taxon>eudicotyledons</taxon>
        <taxon>Gunneridae</taxon>
        <taxon>Pentapetalae</taxon>
        <taxon>rosids</taxon>
        <taxon>fabids</taxon>
        <taxon>Rosales</taxon>
        <taxon>Moraceae</taxon>
        <taxon>Ficeae</taxon>
        <taxon>Ficus</taxon>
    </lineage>
</organism>
<keyword evidence="2" id="KW-0812">Transmembrane</keyword>
<comment type="subcellular location">
    <subcellularLocation>
        <location evidence="1">Membrane</location>
        <topology evidence="1">Single-pass membrane protein</topology>
    </subcellularLocation>
</comment>
<dbReference type="GO" id="GO:0098542">
    <property type="term" value="P:defense response to other organism"/>
    <property type="evidence" value="ECO:0007669"/>
    <property type="project" value="InterPro"/>
</dbReference>
<dbReference type="InterPro" id="IPR044839">
    <property type="entry name" value="NDR1-like"/>
</dbReference>
<dbReference type="Gene3D" id="2.60.40.1820">
    <property type="match status" value="1"/>
</dbReference>
<keyword evidence="4" id="KW-0472">Membrane</keyword>
<evidence type="ECO:0000256" key="3">
    <source>
        <dbReference type="ARBA" id="ARBA00022989"/>
    </source>
</evidence>
<dbReference type="Proteomes" id="UP001187192">
    <property type="component" value="Unassembled WGS sequence"/>
</dbReference>
<dbReference type="PANTHER" id="PTHR31234:SF2">
    <property type="entry name" value="OS05G0199100 PROTEIN"/>
    <property type="match status" value="1"/>
</dbReference>
<dbReference type="AlphaFoldDB" id="A0AA88A3Y0"/>
<keyword evidence="3" id="KW-1133">Transmembrane helix</keyword>
<evidence type="ECO:0000256" key="4">
    <source>
        <dbReference type="ARBA" id="ARBA00023136"/>
    </source>
</evidence>
<keyword evidence="7" id="KW-1185">Reference proteome</keyword>